<dbReference type="NCBIfam" id="TIGR00196">
    <property type="entry name" value="yjeF_cterm"/>
    <property type="match status" value="1"/>
</dbReference>
<dbReference type="OrthoDB" id="9806925at2"/>
<comment type="cofactor">
    <cofactor evidence="17">
        <name>Mg(2+)</name>
        <dbReference type="ChEBI" id="CHEBI:18420"/>
    </cofactor>
</comment>
<dbReference type="EMBL" id="BPQI01000135">
    <property type="protein sequence ID" value="GJD58218.1"/>
    <property type="molecule type" value="Genomic_DNA"/>
</dbReference>
<evidence type="ECO:0000256" key="4">
    <source>
        <dbReference type="ARBA" id="ARBA00009524"/>
    </source>
</evidence>
<dbReference type="InterPro" id="IPR036652">
    <property type="entry name" value="YjeF_N_dom_sf"/>
</dbReference>
<dbReference type="PANTHER" id="PTHR12592:SF0">
    <property type="entry name" value="ATP-DEPENDENT (S)-NAD(P)H-HYDRATE DEHYDRATASE"/>
    <property type="match status" value="1"/>
</dbReference>
<dbReference type="HAMAP" id="MF_01965">
    <property type="entry name" value="NADHX_dehydratase"/>
    <property type="match status" value="1"/>
</dbReference>
<dbReference type="GO" id="GO:0110051">
    <property type="term" value="P:metabolite repair"/>
    <property type="evidence" value="ECO:0007669"/>
    <property type="project" value="TreeGrafter"/>
</dbReference>
<dbReference type="AlphaFoldDB" id="A0A564FU42"/>
<dbReference type="EMBL" id="CABFVH010000004">
    <property type="protein sequence ID" value="VUF11286.1"/>
    <property type="molecule type" value="Genomic_DNA"/>
</dbReference>
<dbReference type="GO" id="GO:0046872">
    <property type="term" value="F:metal ion binding"/>
    <property type="evidence" value="ECO:0007669"/>
    <property type="project" value="UniProtKB-UniRule"/>
</dbReference>
<feature type="binding site" evidence="18">
    <location>
        <position position="124"/>
    </location>
    <ligand>
        <name>K(+)</name>
        <dbReference type="ChEBI" id="CHEBI:29103"/>
    </ligand>
</feature>
<evidence type="ECO:0000256" key="1">
    <source>
        <dbReference type="ARBA" id="ARBA00000013"/>
    </source>
</evidence>
<comment type="catalytic activity">
    <reaction evidence="15 17 19">
        <text>(6S)-NADHX + ADP = AMP + phosphate + NADH + H(+)</text>
        <dbReference type="Rhea" id="RHEA:32223"/>
        <dbReference type="ChEBI" id="CHEBI:15378"/>
        <dbReference type="ChEBI" id="CHEBI:43474"/>
        <dbReference type="ChEBI" id="CHEBI:57945"/>
        <dbReference type="ChEBI" id="CHEBI:64074"/>
        <dbReference type="ChEBI" id="CHEBI:456215"/>
        <dbReference type="ChEBI" id="CHEBI:456216"/>
        <dbReference type="EC" id="4.2.1.136"/>
    </reaction>
</comment>
<feature type="binding site" evidence="18">
    <location>
        <position position="157"/>
    </location>
    <ligand>
        <name>(6S)-NADPHX</name>
        <dbReference type="ChEBI" id="CHEBI:64076"/>
    </ligand>
</feature>
<feature type="domain" description="YjeF N-terminal" evidence="21">
    <location>
        <begin position="12"/>
        <end position="214"/>
    </location>
</feature>
<comment type="function">
    <text evidence="17">Catalyzes the dehydration of the S-form of NAD(P)HX at the expense of ADP, which is converted to AMP. Together with NAD(P)HX epimerase, which catalyzes the epimerization of the S- and R-forms, the enzyme allows the repair of both epimers of NAD(P)HX, a damaged form of NAD(P)H that is a result of enzymatic or heat-dependent hydration.</text>
</comment>
<dbReference type="InterPro" id="IPR030677">
    <property type="entry name" value="Nnr"/>
</dbReference>
<feature type="binding site" evidence="17">
    <location>
        <position position="262"/>
    </location>
    <ligand>
        <name>(6S)-NADPHX</name>
        <dbReference type="ChEBI" id="CHEBI:64076"/>
    </ligand>
</feature>
<evidence type="ECO:0000313" key="22">
    <source>
        <dbReference type="EMBL" id="GJD58218.1"/>
    </source>
</evidence>
<feature type="binding site" evidence="18">
    <location>
        <position position="160"/>
    </location>
    <ligand>
        <name>K(+)</name>
        <dbReference type="ChEBI" id="CHEBI:29103"/>
    </ligand>
</feature>
<comment type="similarity">
    <text evidence="3 19">In the N-terminal section; belongs to the NnrE/AIBP family.</text>
</comment>
<reference evidence="23 24" key="1">
    <citation type="submission" date="2019-06" db="EMBL/GenBank/DDBJ databases">
        <authorList>
            <person name="Rodrigo-Torres L."/>
            <person name="Arahal R. D."/>
            <person name="Lucena T."/>
        </authorList>
    </citation>
    <scope>NUCLEOTIDE SEQUENCE [LARGE SCALE GENOMIC DNA]</scope>
    <source>
        <strain evidence="23 24">SW08-7</strain>
    </source>
</reference>
<protein>
    <recommendedName>
        <fullName evidence="19">Bifunctional NAD(P)H-hydrate repair enzyme</fullName>
    </recommendedName>
    <alternativeName>
        <fullName evidence="19">Nicotinamide nucleotide repair protein</fullName>
    </alternativeName>
    <domain>
        <recommendedName>
            <fullName evidence="19">ADP-dependent (S)-NAD(P)H-hydrate dehydratase</fullName>
            <ecNumber evidence="19">4.2.1.136</ecNumber>
        </recommendedName>
        <alternativeName>
            <fullName evidence="19">ADP-dependent NAD(P)HX dehydratase</fullName>
        </alternativeName>
    </domain>
    <domain>
        <recommendedName>
            <fullName evidence="19">NAD(P)H-hydrate epimerase</fullName>
            <ecNumber evidence="19">5.1.99.6</ecNumber>
        </recommendedName>
    </domain>
</protein>
<feature type="binding site" evidence="17">
    <location>
        <position position="446"/>
    </location>
    <ligand>
        <name>AMP</name>
        <dbReference type="ChEBI" id="CHEBI:456215"/>
    </ligand>
</feature>
<dbReference type="RefSeq" id="WP_144760881.1">
    <property type="nucleotide sequence ID" value="NZ_BPQI01000135.1"/>
</dbReference>
<organism evidence="23 24">
    <name type="scientific">Methylobacterium dankookense</name>
    <dbReference type="NCBI Taxonomy" id="560405"/>
    <lineage>
        <taxon>Bacteria</taxon>
        <taxon>Pseudomonadati</taxon>
        <taxon>Pseudomonadota</taxon>
        <taxon>Alphaproteobacteria</taxon>
        <taxon>Hyphomicrobiales</taxon>
        <taxon>Methylobacteriaceae</taxon>
        <taxon>Methylobacterium</taxon>
    </lineage>
</organism>
<evidence type="ECO:0000256" key="18">
    <source>
        <dbReference type="HAMAP-Rule" id="MF_01966"/>
    </source>
</evidence>
<reference evidence="22" key="2">
    <citation type="journal article" date="2021" name="Front. Microbiol.">
        <title>Comprehensive Comparative Genomics and Phenotyping of Methylobacterium Species.</title>
        <authorList>
            <person name="Alessa O."/>
            <person name="Ogura Y."/>
            <person name="Fujitani Y."/>
            <person name="Takami H."/>
            <person name="Hayashi T."/>
            <person name="Sahin N."/>
            <person name="Tani A."/>
        </authorList>
    </citation>
    <scope>NUCLEOTIDE SEQUENCE</scope>
    <source>
        <strain evidence="22">DSM 22415</strain>
    </source>
</reference>
<evidence type="ECO:0000256" key="16">
    <source>
        <dbReference type="ARBA" id="ARBA00049209"/>
    </source>
</evidence>
<keyword evidence="13" id="KW-0511">Multifunctional enzyme</keyword>
<dbReference type="HAMAP" id="MF_01966">
    <property type="entry name" value="NADHX_epimerase"/>
    <property type="match status" value="1"/>
</dbReference>
<comment type="similarity">
    <text evidence="17">Belongs to the NnrD/CARKD family.</text>
</comment>
<comment type="function">
    <text evidence="14 19">Bifunctional enzyme that catalyzes the epimerization of the S- and R-forms of NAD(P)HX and the dehydration of the S-form of NAD(P)HX at the expense of ADP, which is converted to AMP. This allows the repair of both epimers of NAD(P)HX, a damaged form of NAD(P)H that is a result of enzymatic or heat-dependent hydration.</text>
</comment>
<feature type="binding site" evidence="18">
    <location>
        <begin position="63"/>
        <end position="67"/>
    </location>
    <ligand>
        <name>(6S)-NADPHX</name>
        <dbReference type="ChEBI" id="CHEBI:64076"/>
    </ligand>
</feature>
<evidence type="ECO:0000256" key="19">
    <source>
        <dbReference type="PIRNR" id="PIRNR017184"/>
    </source>
</evidence>
<dbReference type="InterPro" id="IPR004443">
    <property type="entry name" value="YjeF_N_dom"/>
</dbReference>
<comment type="similarity">
    <text evidence="4 19">In the C-terminal section; belongs to the NnrD/CARKD family.</text>
</comment>
<dbReference type="SUPFAM" id="SSF64153">
    <property type="entry name" value="YjeF N-terminal domain-like"/>
    <property type="match status" value="1"/>
</dbReference>
<evidence type="ECO:0000256" key="17">
    <source>
        <dbReference type="HAMAP-Rule" id="MF_01965"/>
    </source>
</evidence>
<evidence type="ECO:0000256" key="15">
    <source>
        <dbReference type="ARBA" id="ARBA00048238"/>
    </source>
</evidence>
<evidence type="ECO:0000256" key="10">
    <source>
        <dbReference type="ARBA" id="ARBA00023027"/>
    </source>
</evidence>
<keyword evidence="9 18" id="KW-0630">Potassium</keyword>
<evidence type="ECO:0000256" key="13">
    <source>
        <dbReference type="ARBA" id="ARBA00023268"/>
    </source>
</evidence>
<feature type="binding site" evidence="18">
    <location>
        <position position="64"/>
    </location>
    <ligand>
        <name>K(+)</name>
        <dbReference type="ChEBI" id="CHEBI:29103"/>
    </ligand>
</feature>
<keyword evidence="5 18" id="KW-0479">Metal-binding</keyword>
<dbReference type="Pfam" id="PF03853">
    <property type="entry name" value="YjeF_N"/>
    <property type="match status" value="1"/>
</dbReference>
<evidence type="ECO:0000256" key="8">
    <source>
        <dbReference type="ARBA" id="ARBA00022857"/>
    </source>
</evidence>
<evidence type="ECO:0000256" key="7">
    <source>
        <dbReference type="ARBA" id="ARBA00022840"/>
    </source>
</evidence>
<feature type="binding site" evidence="17">
    <location>
        <position position="379"/>
    </location>
    <ligand>
        <name>(6S)-NADPHX</name>
        <dbReference type="ChEBI" id="CHEBI:64076"/>
    </ligand>
</feature>
<dbReference type="EC" id="4.2.1.136" evidence="19"/>
<evidence type="ECO:0000313" key="25">
    <source>
        <dbReference type="Proteomes" id="UP001055303"/>
    </source>
</evidence>
<dbReference type="GO" id="GO:0005524">
    <property type="term" value="F:ATP binding"/>
    <property type="evidence" value="ECO:0007669"/>
    <property type="project" value="UniProtKB-UniRule"/>
</dbReference>
<feature type="binding site" evidence="17">
    <location>
        <position position="447"/>
    </location>
    <ligand>
        <name>(6S)-NADPHX</name>
        <dbReference type="ChEBI" id="CHEBI:64076"/>
    </ligand>
</feature>
<feature type="binding site" evidence="17">
    <location>
        <begin position="417"/>
        <end position="421"/>
    </location>
    <ligand>
        <name>AMP</name>
        <dbReference type="ChEBI" id="CHEBI:456215"/>
    </ligand>
</feature>
<dbReference type="PANTHER" id="PTHR12592">
    <property type="entry name" value="ATP-DEPENDENT (S)-NAD(P)H-HYDRATE DEHYDRATASE FAMILY MEMBER"/>
    <property type="match status" value="1"/>
</dbReference>
<evidence type="ECO:0000256" key="3">
    <source>
        <dbReference type="ARBA" id="ARBA00006001"/>
    </source>
</evidence>
<comment type="catalytic activity">
    <reaction evidence="1 18 19">
        <text>(6R)-NADHX = (6S)-NADHX</text>
        <dbReference type="Rhea" id="RHEA:32215"/>
        <dbReference type="ChEBI" id="CHEBI:64074"/>
        <dbReference type="ChEBI" id="CHEBI:64075"/>
        <dbReference type="EC" id="5.1.99.6"/>
    </reaction>
</comment>
<feature type="binding site" evidence="18">
    <location>
        <begin position="128"/>
        <end position="134"/>
    </location>
    <ligand>
        <name>(6S)-NADPHX</name>
        <dbReference type="ChEBI" id="CHEBI:64076"/>
    </ligand>
</feature>
<keyword evidence="11 18" id="KW-0413">Isomerase</keyword>
<comment type="subunit">
    <text evidence="17">Homotetramer.</text>
</comment>
<evidence type="ECO:0000313" key="24">
    <source>
        <dbReference type="Proteomes" id="UP000401717"/>
    </source>
</evidence>
<feature type="binding site" evidence="17">
    <location>
        <position position="325"/>
    </location>
    <ligand>
        <name>(6S)-NADPHX</name>
        <dbReference type="ChEBI" id="CHEBI:64076"/>
    </ligand>
</feature>
<name>A0A564FU42_9HYPH</name>
<dbReference type="Pfam" id="PF01256">
    <property type="entry name" value="Carb_kinase"/>
    <property type="match status" value="1"/>
</dbReference>
<dbReference type="SUPFAM" id="SSF53613">
    <property type="entry name" value="Ribokinase-like"/>
    <property type="match status" value="1"/>
</dbReference>
<dbReference type="PROSITE" id="PS51385">
    <property type="entry name" value="YJEF_N"/>
    <property type="match status" value="1"/>
</dbReference>
<dbReference type="InterPro" id="IPR029056">
    <property type="entry name" value="Ribokinase-like"/>
</dbReference>
<evidence type="ECO:0000256" key="5">
    <source>
        <dbReference type="ARBA" id="ARBA00022723"/>
    </source>
</evidence>
<proteinExistence type="inferred from homology"/>
<evidence type="ECO:0000256" key="6">
    <source>
        <dbReference type="ARBA" id="ARBA00022741"/>
    </source>
</evidence>
<sequence>MIGARLLTVEAMRRVDAAAIAAGTPGLTLMERAGAAVAARARVLLTEGGREGGSVLVLCGPGNNGGDGFVAARHLAKAGFAVEVVLLGRRDGLSGDAAGAAAAWAGRVREGAPDVLPPCGLVIDALFGAGLSRDLDGEARALVERVNASRLPVLAVDVPSGLDGDTGAVRGVAIQAAETVTFVALKPGHLLQPGRSLCGALHCADIGTGAAALSAGLAGCPALFRNGPELWGAGFPHLTGESHKYTRGHALVLSGPAWRTGAARLAARGALRVGAGLVTVASPADALAENAAQLTAIMLRPCESADDLDDLLTDERLNAVLLGPGLGSGEPTQERVMVAASAGRALVLDADALTSFKGQAATLAGYIRDGEARAVVTPHAGEFARLFAGTDAVEEGLGKVERARRAAALSGAVVVLKGADTVVADPDGRVAINDHATPWLGTAGAGDVLGGLIAGLLAQGMAPFEAACAGVWLHGDAGLRHGPGLIAEDIPELMPQVLAELLSRLGR</sequence>
<comment type="function">
    <text evidence="18">Catalyzes the epimerization of the S- and R-forms of NAD(P)HX, a damaged form of NAD(P)H that is a result of enzymatic or heat-dependent hydration. This is a prerequisite for the S-specific NAD(P)H-hydrate dehydratase to allow the repair of both epimers of NAD(P)HX.</text>
</comment>
<evidence type="ECO:0000256" key="9">
    <source>
        <dbReference type="ARBA" id="ARBA00022958"/>
    </source>
</evidence>
<dbReference type="Proteomes" id="UP000401717">
    <property type="component" value="Unassembled WGS sequence"/>
</dbReference>
<evidence type="ECO:0000259" key="20">
    <source>
        <dbReference type="PROSITE" id="PS51383"/>
    </source>
</evidence>
<comment type="cofactor">
    <cofactor evidence="18 19">
        <name>K(+)</name>
        <dbReference type="ChEBI" id="CHEBI:29103"/>
    </cofactor>
    <text evidence="18 19">Binds 1 potassium ion per subunit.</text>
</comment>
<evidence type="ECO:0000256" key="12">
    <source>
        <dbReference type="ARBA" id="ARBA00023239"/>
    </source>
</evidence>
<comment type="caution">
    <text evidence="18">Lacks conserved residue(s) required for the propagation of feature annotation.</text>
</comment>
<accession>A0A564FU42</accession>
<keyword evidence="7 17" id="KW-0067">ATP-binding</keyword>
<dbReference type="Gene3D" id="3.40.1190.20">
    <property type="match status" value="1"/>
</dbReference>
<evidence type="ECO:0000256" key="14">
    <source>
        <dbReference type="ARBA" id="ARBA00025153"/>
    </source>
</evidence>
<dbReference type="PIRSF" id="PIRSF017184">
    <property type="entry name" value="Nnr"/>
    <property type="match status" value="1"/>
</dbReference>
<gene>
    <name evidence="23" type="primary">nnr_2</name>
    <name evidence="17" type="synonym">nnrD</name>
    <name evidence="18" type="synonym">nnrE</name>
    <name evidence="22" type="ORF">IFDJLNFL_4134</name>
    <name evidence="23" type="ORF">MTDSW087_00965</name>
</gene>
<dbReference type="GO" id="GO:0046496">
    <property type="term" value="P:nicotinamide nucleotide metabolic process"/>
    <property type="evidence" value="ECO:0007669"/>
    <property type="project" value="UniProtKB-UniRule"/>
</dbReference>
<dbReference type="CDD" id="cd01171">
    <property type="entry name" value="YXKO-related"/>
    <property type="match status" value="1"/>
</dbReference>
<comment type="similarity">
    <text evidence="18">Belongs to the NnrE/AIBP family.</text>
</comment>
<dbReference type="GO" id="GO:0052855">
    <property type="term" value="F:ADP-dependent NAD(P)H-hydrate dehydratase activity"/>
    <property type="evidence" value="ECO:0007669"/>
    <property type="project" value="UniProtKB-UniRule"/>
</dbReference>
<evidence type="ECO:0000256" key="2">
    <source>
        <dbReference type="ARBA" id="ARBA00000909"/>
    </source>
</evidence>
<evidence type="ECO:0000256" key="11">
    <source>
        <dbReference type="ARBA" id="ARBA00023235"/>
    </source>
</evidence>
<reference evidence="22" key="3">
    <citation type="submission" date="2021-08" db="EMBL/GenBank/DDBJ databases">
        <authorList>
            <person name="Tani A."/>
            <person name="Ola A."/>
            <person name="Ogura Y."/>
            <person name="Katsura K."/>
            <person name="Hayashi T."/>
        </authorList>
    </citation>
    <scope>NUCLEOTIDE SEQUENCE</scope>
    <source>
        <strain evidence="22">DSM 22415</strain>
    </source>
</reference>
<dbReference type="InterPro" id="IPR000631">
    <property type="entry name" value="CARKD"/>
</dbReference>
<keyword evidence="12 17" id="KW-0456">Lyase</keyword>
<dbReference type="PROSITE" id="PS51383">
    <property type="entry name" value="YJEF_C_3"/>
    <property type="match status" value="1"/>
</dbReference>
<dbReference type="NCBIfam" id="TIGR00197">
    <property type="entry name" value="yjeF_nterm"/>
    <property type="match status" value="1"/>
</dbReference>
<keyword evidence="25" id="KW-1185">Reference proteome</keyword>
<dbReference type="Proteomes" id="UP001055303">
    <property type="component" value="Unassembled WGS sequence"/>
</dbReference>
<comment type="catalytic activity">
    <reaction evidence="16 17 19">
        <text>(6S)-NADPHX + ADP = AMP + phosphate + NADPH + H(+)</text>
        <dbReference type="Rhea" id="RHEA:32235"/>
        <dbReference type="ChEBI" id="CHEBI:15378"/>
        <dbReference type="ChEBI" id="CHEBI:43474"/>
        <dbReference type="ChEBI" id="CHEBI:57783"/>
        <dbReference type="ChEBI" id="CHEBI:64076"/>
        <dbReference type="ChEBI" id="CHEBI:456215"/>
        <dbReference type="ChEBI" id="CHEBI:456216"/>
        <dbReference type="EC" id="4.2.1.136"/>
    </reaction>
</comment>
<keyword evidence="6 17" id="KW-0547">Nucleotide-binding</keyword>
<keyword evidence="10 17" id="KW-0520">NAD</keyword>
<comment type="catalytic activity">
    <reaction evidence="2 18 19">
        <text>(6R)-NADPHX = (6S)-NADPHX</text>
        <dbReference type="Rhea" id="RHEA:32227"/>
        <dbReference type="ChEBI" id="CHEBI:64076"/>
        <dbReference type="ChEBI" id="CHEBI:64077"/>
        <dbReference type="EC" id="5.1.99.6"/>
    </reaction>
</comment>
<evidence type="ECO:0000259" key="21">
    <source>
        <dbReference type="PROSITE" id="PS51385"/>
    </source>
</evidence>
<feature type="domain" description="YjeF C-terminal" evidence="20">
    <location>
        <begin position="227"/>
        <end position="501"/>
    </location>
</feature>
<evidence type="ECO:0000313" key="23">
    <source>
        <dbReference type="EMBL" id="VUF11286.1"/>
    </source>
</evidence>
<dbReference type="EC" id="5.1.99.6" evidence="19"/>
<keyword evidence="8 17" id="KW-0521">NADP</keyword>
<dbReference type="Gene3D" id="3.40.50.10260">
    <property type="entry name" value="YjeF N-terminal domain"/>
    <property type="match status" value="1"/>
</dbReference>
<dbReference type="GO" id="GO:0052856">
    <property type="term" value="F:NAD(P)HX epimerase activity"/>
    <property type="evidence" value="ECO:0007669"/>
    <property type="project" value="UniProtKB-UniRule"/>
</dbReference>